<keyword evidence="7" id="KW-0460">Magnesium</keyword>
<evidence type="ECO:0000256" key="4">
    <source>
        <dbReference type="ARBA" id="ARBA00022723"/>
    </source>
</evidence>
<dbReference type="GO" id="GO:0000166">
    <property type="term" value="F:nucleotide binding"/>
    <property type="evidence" value="ECO:0007669"/>
    <property type="project" value="UniProtKB-KW"/>
</dbReference>
<dbReference type="InterPro" id="IPR036412">
    <property type="entry name" value="HAD-like_sf"/>
</dbReference>
<dbReference type="FunFam" id="3.40.50.1000:FF:000032">
    <property type="entry name" value="Cytosolic 5-nucleotidase 3-like"/>
    <property type="match status" value="1"/>
</dbReference>
<evidence type="ECO:0000256" key="7">
    <source>
        <dbReference type="ARBA" id="ARBA00022842"/>
    </source>
</evidence>
<dbReference type="EMBL" id="LR788600">
    <property type="protein sequence ID" value="CAB3264462.1"/>
    <property type="molecule type" value="mRNA"/>
</dbReference>
<name>A0A6F9DLY6_9ASCI</name>
<evidence type="ECO:0000256" key="9">
    <source>
        <dbReference type="RuleBase" id="RU361276"/>
    </source>
</evidence>
<dbReference type="AlphaFoldDB" id="A0A6F9DLY6"/>
<keyword evidence="6 9" id="KW-0378">Hydrolase</keyword>
<dbReference type="PANTHER" id="PTHR13045:SF0">
    <property type="entry name" value="7-METHYLGUANOSINE PHOSPHATE-SPECIFIC 5'-NUCLEOTIDASE"/>
    <property type="match status" value="1"/>
</dbReference>
<comment type="similarity">
    <text evidence="2 9">Belongs to the pyrimidine 5'-nucleotidase family.</text>
</comment>
<sequence>MDILTGPNVHIKDKTAVNEKIKALMKGGSKSLQVISDFDRTLSRHSYKGKVCPSCHGILESGLVMSESTRMELQELKTKYYSIEIDHNMTIKEKIPYMIEWYEKSHTIMLGANILKDHIADSVRESNVRLKDGCDEMFTLLNNHSVPLLIFSAGVGDILKEVISQKSTFHPNMKIVSNFMKFNEKGKMIGFLSDLIHVFNKNEGSLCHSQYFNDIRHRHNILLLGDSMGDLHMADGVEDVSTCLKIGYLNDKVDVLLDSFMDAWDIVLTDDQSMDVTNAILSLVTAE</sequence>
<organism evidence="10">
    <name type="scientific">Phallusia mammillata</name>
    <dbReference type="NCBI Taxonomy" id="59560"/>
    <lineage>
        <taxon>Eukaryota</taxon>
        <taxon>Metazoa</taxon>
        <taxon>Chordata</taxon>
        <taxon>Tunicata</taxon>
        <taxon>Ascidiacea</taxon>
        <taxon>Phlebobranchia</taxon>
        <taxon>Ascidiidae</taxon>
        <taxon>Phallusia</taxon>
    </lineage>
</organism>
<proteinExistence type="evidence at transcript level"/>
<dbReference type="EC" id="3.1.3.5" evidence="3 9"/>
<dbReference type="SUPFAM" id="SSF56784">
    <property type="entry name" value="HAD-like"/>
    <property type="match status" value="1"/>
</dbReference>
<evidence type="ECO:0000256" key="5">
    <source>
        <dbReference type="ARBA" id="ARBA00022741"/>
    </source>
</evidence>
<dbReference type="SFLD" id="SFLDG01128">
    <property type="entry name" value="C1.4:_5'-Nucleotidase_Like"/>
    <property type="match status" value="1"/>
</dbReference>
<evidence type="ECO:0000256" key="8">
    <source>
        <dbReference type="ARBA" id="ARBA00023080"/>
    </source>
</evidence>
<evidence type="ECO:0000256" key="6">
    <source>
        <dbReference type="ARBA" id="ARBA00022801"/>
    </source>
</evidence>
<dbReference type="SFLD" id="SFLDS00003">
    <property type="entry name" value="Haloacid_Dehalogenase"/>
    <property type="match status" value="1"/>
</dbReference>
<dbReference type="InterPro" id="IPR023214">
    <property type="entry name" value="HAD_sf"/>
</dbReference>
<dbReference type="GO" id="GO:0005737">
    <property type="term" value="C:cytoplasm"/>
    <property type="evidence" value="ECO:0007669"/>
    <property type="project" value="UniProtKB-SubCell"/>
</dbReference>
<keyword evidence="8 9" id="KW-0546">Nucleotide metabolism</keyword>
<dbReference type="PANTHER" id="PTHR13045">
    <property type="entry name" value="5'-NUCLEOTIDASE"/>
    <property type="match status" value="1"/>
</dbReference>
<keyword evidence="4" id="KW-0479">Metal-binding</keyword>
<evidence type="ECO:0000313" key="10">
    <source>
        <dbReference type="EMBL" id="CAB3264462.1"/>
    </source>
</evidence>
<protein>
    <recommendedName>
        <fullName evidence="3 9">5'-nucleotidase</fullName>
        <ecNumber evidence="3 9">3.1.3.5</ecNumber>
    </recommendedName>
</protein>
<reference evidence="10" key="1">
    <citation type="submission" date="2020-04" db="EMBL/GenBank/DDBJ databases">
        <authorList>
            <person name="Neveu A P."/>
        </authorList>
    </citation>
    <scope>NUCLEOTIDE SEQUENCE</scope>
    <source>
        <tissue evidence="10">Whole embryo</tissue>
    </source>
</reference>
<dbReference type="InterPro" id="IPR006434">
    <property type="entry name" value="Pyrimidine_nucleotidase_eu"/>
</dbReference>
<evidence type="ECO:0000256" key="2">
    <source>
        <dbReference type="ARBA" id="ARBA00008389"/>
    </source>
</evidence>
<keyword evidence="5 9" id="KW-0547">Nucleotide-binding</keyword>
<dbReference type="Gene3D" id="3.40.50.1000">
    <property type="entry name" value="HAD superfamily/HAD-like"/>
    <property type="match status" value="1"/>
</dbReference>
<keyword evidence="9" id="KW-0963">Cytoplasm</keyword>
<dbReference type="FunFam" id="1.10.150.340:FF:000001">
    <property type="entry name" value="Cytosolic 5-nucleotidase 3-like"/>
    <property type="match status" value="1"/>
</dbReference>
<evidence type="ECO:0000256" key="3">
    <source>
        <dbReference type="ARBA" id="ARBA00012643"/>
    </source>
</evidence>
<comment type="subcellular location">
    <subcellularLocation>
        <location evidence="9">Cytoplasm</location>
    </subcellularLocation>
</comment>
<dbReference type="Gene3D" id="1.10.150.340">
    <property type="entry name" value="Pyrimidine 5'-nucleotidase (UMPH-1), N-terminal domain"/>
    <property type="match status" value="1"/>
</dbReference>
<evidence type="ECO:0000256" key="1">
    <source>
        <dbReference type="ARBA" id="ARBA00000815"/>
    </source>
</evidence>
<comment type="catalytic activity">
    <reaction evidence="1 9">
        <text>a ribonucleoside 5'-phosphate + H2O = a ribonucleoside + phosphate</text>
        <dbReference type="Rhea" id="RHEA:12484"/>
        <dbReference type="ChEBI" id="CHEBI:15377"/>
        <dbReference type="ChEBI" id="CHEBI:18254"/>
        <dbReference type="ChEBI" id="CHEBI:43474"/>
        <dbReference type="ChEBI" id="CHEBI:58043"/>
        <dbReference type="EC" id="3.1.3.5"/>
    </reaction>
</comment>
<accession>A0A6F9DLY6</accession>
<dbReference type="GO" id="GO:0000287">
    <property type="term" value="F:magnesium ion binding"/>
    <property type="evidence" value="ECO:0007669"/>
    <property type="project" value="InterPro"/>
</dbReference>
<dbReference type="GO" id="GO:0009117">
    <property type="term" value="P:nucleotide metabolic process"/>
    <property type="evidence" value="ECO:0007669"/>
    <property type="project" value="UniProtKB-KW"/>
</dbReference>
<dbReference type="GO" id="GO:0008253">
    <property type="term" value="F:5'-nucleotidase activity"/>
    <property type="evidence" value="ECO:0007669"/>
    <property type="project" value="UniProtKB-EC"/>
</dbReference>
<dbReference type="NCBIfam" id="TIGR01544">
    <property type="entry name" value="HAD-SF-IE"/>
    <property type="match status" value="1"/>
</dbReference>
<gene>
    <name evidence="10" type="primary">Nt5c3</name>
</gene>
<dbReference type="Pfam" id="PF05822">
    <property type="entry name" value="UMPH-1"/>
    <property type="match status" value="1"/>
</dbReference>